<keyword evidence="9 10" id="KW-0407">Ion channel</keyword>
<dbReference type="Pfam" id="PF01741">
    <property type="entry name" value="MscL"/>
    <property type="match status" value="1"/>
</dbReference>
<dbReference type="AlphaFoldDB" id="A0A2U1V6W4"/>
<keyword evidence="6 10" id="KW-1133">Transmembrane helix</keyword>
<keyword evidence="7 10" id="KW-0406">Ion transport</keyword>
<dbReference type="InterPro" id="IPR037673">
    <property type="entry name" value="MSC/AndL"/>
</dbReference>
<accession>A0A2U1V6W4</accession>
<sequence length="167" mass="18022">MKPPIPVHEPLWVKEFKAFIMRGNVVDLAVGIVIGAAFTGIVNSLVQDLINPLIGLMIGGVDFSNVFVVLSGERGPSLEATRQSGAAVLAIGLFINAIIRFLIVAMAIFWLLRMLTRLRVRHREEQSAPPAPTTQEKLLMEIRDALVSERGATQAAPPPAGPAPRPS</sequence>
<organism evidence="11 12">
    <name type="scientific">Teichococcus aestuarii</name>
    <dbReference type="NCBI Taxonomy" id="568898"/>
    <lineage>
        <taxon>Bacteria</taxon>
        <taxon>Pseudomonadati</taxon>
        <taxon>Pseudomonadota</taxon>
        <taxon>Alphaproteobacteria</taxon>
        <taxon>Acetobacterales</taxon>
        <taxon>Roseomonadaceae</taxon>
        <taxon>Roseomonas</taxon>
    </lineage>
</organism>
<dbReference type="Gene3D" id="1.10.1200.120">
    <property type="entry name" value="Large-conductance mechanosensitive channel, MscL, domain 1"/>
    <property type="match status" value="1"/>
</dbReference>
<comment type="function">
    <text evidence="10">Channel that opens in response to stretch forces in the membrane lipid bilayer. May participate in the regulation of osmotic pressure changes within the cell.</text>
</comment>
<comment type="subcellular location">
    <subcellularLocation>
        <location evidence="10">Cell inner membrane</location>
        <topology evidence="10">Multi-pass membrane protein</topology>
    </subcellularLocation>
    <subcellularLocation>
        <location evidence="1">Cell membrane</location>
        <topology evidence="1">Multi-pass membrane protein</topology>
    </subcellularLocation>
</comment>
<evidence type="ECO:0000313" key="11">
    <source>
        <dbReference type="EMBL" id="PWC29659.1"/>
    </source>
</evidence>
<feature type="transmembrane region" description="Helical" evidence="10">
    <location>
        <begin position="53"/>
        <end position="72"/>
    </location>
</feature>
<keyword evidence="4 10" id="KW-1003">Cell membrane</keyword>
<dbReference type="PANTHER" id="PTHR30266">
    <property type="entry name" value="MECHANOSENSITIVE CHANNEL MSCL"/>
    <property type="match status" value="1"/>
</dbReference>
<dbReference type="HAMAP" id="MF_00115">
    <property type="entry name" value="MscL"/>
    <property type="match status" value="1"/>
</dbReference>
<dbReference type="PANTHER" id="PTHR30266:SF2">
    <property type="entry name" value="LARGE-CONDUCTANCE MECHANOSENSITIVE CHANNEL"/>
    <property type="match status" value="1"/>
</dbReference>
<keyword evidence="3 10" id="KW-0813">Transport</keyword>
<dbReference type="NCBIfam" id="NF001843">
    <property type="entry name" value="PRK00567.1-4"/>
    <property type="match status" value="1"/>
</dbReference>
<gene>
    <name evidence="10" type="primary">mscL</name>
    <name evidence="11" type="ORF">CR165_06900</name>
</gene>
<keyword evidence="10" id="KW-0997">Cell inner membrane</keyword>
<dbReference type="RefSeq" id="WP_109516231.1">
    <property type="nucleotide sequence ID" value="NZ_JBHSCH010000069.1"/>
</dbReference>
<evidence type="ECO:0000256" key="7">
    <source>
        <dbReference type="ARBA" id="ARBA00023065"/>
    </source>
</evidence>
<dbReference type="InterPro" id="IPR019823">
    <property type="entry name" value="Mechanosensitive_channel_CS"/>
</dbReference>
<dbReference type="NCBIfam" id="NF010557">
    <property type="entry name" value="PRK13952.1"/>
    <property type="match status" value="1"/>
</dbReference>
<dbReference type="OrthoDB" id="9810350at2"/>
<name>A0A2U1V6W4_9PROT</name>
<dbReference type="PRINTS" id="PR01264">
    <property type="entry name" value="MECHCHANNEL"/>
</dbReference>
<reference evidence="12" key="1">
    <citation type="submission" date="2017-10" db="EMBL/GenBank/DDBJ databases">
        <authorList>
            <person name="Toshchakov S.V."/>
            <person name="Goeva M.A."/>
        </authorList>
    </citation>
    <scope>NUCLEOTIDE SEQUENCE [LARGE SCALE GENOMIC DNA]</scope>
    <source>
        <strain evidence="12">JR1/69-1-13</strain>
    </source>
</reference>
<evidence type="ECO:0000256" key="6">
    <source>
        <dbReference type="ARBA" id="ARBA00022989"/>
    </source>
</evidence>
<dbReference type="Proteomes" id="UP000245048">
    <property type="component" value="Unassembled WGS sequence"/>
</dbReference>
<dbReference type="InterPro" id="IPR001185">
    <property type="entry name" value="MS_channel"/>
</dbReference>
<evidence type="ECO:0000256" key="4">
    <source>
        <dbReference type="ARBA" id="ARBA00022475"/>
    </source>
</evidence>
<keyword evidence="8 10" id="KW-0472">Membrane</keyword>
<keyword evidence="5 10" id="KW-0812">Transmembrane</keyword>
<dbReference type="InterPro" id="IPR036019">
    <property type="entry name" value="MscL_channel"/>
</dbReference>
<keyword evidence="12" id="KW-1185">Reference proteome</keyword>
<dbReference type="EMBL" id="PDOA01000003">
    <property type="protein sequence ID" value="PWC29659.1"/>
    <property type="molecule type" value="Genomic_DNA"/>
</dbReference>
<evidence type="ECO:0000256" key="8">
    <source>
        <dbReference type="ARBA" id="ARBA00023136"/>
    </source>
</evidence>
<feature type="transmembrane region" description="Helical" evidence="10">
    <location>
        <begin position="28"/>
        <end position="46"/>
    </location>
</feature>
<evidence type="ECO:0000256" key="5">
    <source>
        <dbReference type="ARBA" id="ARBA00022692"/>
    </source>
</evidence>
<dbReference type="GO" id="GO:0008381">
    <property type="term" value="F:mechanosensitive monoatomic ion channel activity"/>
    <property type="evidence" value="ECO:0007669"/>
    <property type="project" value="UniProtKB-UniRule"/>
</dbReference>
<dbReference type="GO" id="GO:0005886">
    <property type="term" value="C:plasma membrane"/>
    <property type="evidence" value="ECO:0007669"/>
    <property type="project" value="UniProtKB-SubCell"/>
</dbReference>
<dbReference type="NCBIfam" id="TIGR00220">
    <property type="entry name" value="mscL"/>
    <property type="match status" value="1"/>
</dbReference>
<comment type="similarity">
    <text evidence="2 10">Belongs to the MscL family.</text>
</comment>
<evidence type="ECO:0000256" key="1">
    <source>
        <dbReference type="ARBA" id="ARBA00004651"/>
    </source>
</evidence>
<evidence type="ECO:0000256" key="10">
    <source>
        <dbReference type="HAMAP-Rule" id="MF_00115"/>
    </source>
</evidence>
<comment type="caution">
    <text evidence="11">The sequence shown here is derived from an EMBL/GenBank/DDBJ whole genome shotgun (WGS) entry which is preliminary data.</text>
</comment>
<evidence type="ECO:0000256" key="3">
    <source>
        <dbReference type="ARBA" id="ARBA00022448"/>
    </source>
</evidence>
<protein>
    <recommendedName>
        <fullName evidence="10">Large-conductance mechanosensitive channel</fullName>
    </recommendedName>
</protein>
<evidence type="ECO:0000256" key="9">
    <source>
        <dbReference type="ARBA" id="ARBA00023303"/>
    </source>
</evidence>
<comment type="subunit">
    <text evidence="10">Homopentamer.</text>
</comment>
<evidence type="ECO:0000313" key="12">
    <source>
        <dbReference type="Proteomes" id="UP000245048"/>
    </source>
</evidence>
<feature type="transmembrane region" description="Helical" evidence="10">
    <location>
        <begin position="84"/>
        <end position="112"/>
    </location>
</feature>
<evidence type="ECO:0000256" key="2">
    <source>
        <dbReference type="ARBA" id="ARBA00007254"/>
    </source>
</evidence>
<proteinExistence type="inferred from homology"/>
<dbReference type="SUPFAM" id="SSF81330">
    <property type="entry name" value="Gated mechanosensitive channel"/>
    <property type="match status" value="1"/>
</dbReference>
<dbReference type="PROSITE" id="PS01327">
    <property type="entry name" value="MSCL"/>
    <property type="match status" value="1"/>
</dbReference>